<dbReference type="OrthoDB" id="45421at2759"/>
<evidence type="ECO:0000256" key="1">
    <source>
        <dbReference type="ARBA" id="ARBA00008683"/>
    </source>
</evidence>
<reference evidence="7 8" key="1">
    <citation type="submission" date="2018-07" db="EMBL/GenBank/DDBJ databases">
        <title>The complete nuclear genome of the prasinophyte Chloropicon primus (CCMP1205).</title>
        <authorList>
            <person name="Pombert J.-F."/>
            <person name="Otis C."/>
            <person name="Turmel M."/>
            <person name="Lemieux C."/>
        </authorList>
    </citation>
    <scope>NUCLEOTIDE SEQUENCE [LARGE SCALE GENOMIC DNA]</scope>
    <source>
        <strain evidence="7 8">CCMP1205</strain>
    </source>
</reference>
<dbReference type="STRING" id="1764295.A0A5B8MID5"/>
<evidence type="ECO:0000313" key="7">
    <source>
        <dbReference type="EMBL" id="QDZ20051.1"/>
    </source>
</evidence>
<evidence type="ECO:0000256" key="4">
    <source>
        <dbReference type="ARBA" id="ARBA00022825"/>
    </source>
</evidence>
<evidence type="ECO:0000259" key="6">
    <source>
        <dbReference type="Pfam" id="PF01343"/>
    </source>
</evidence>
<dbReference type="NCBIfam" id="TIGR00706">
    <property type="entry name" value="SppA_dom"/>
    <property type="match status" value="1"/>
</dbReference>
<feature type="domain" description="Peptidase S49" evidence="6">
    <location>
        <begin position="402"/>
        <end position="552"/>
    </location>
</feature>
<feature type="domain" description="Peptidase S49" evidence="6">
    <location>
        <begin position="176"/>
        <end position="274"/>
    </location>
</feature>
<proteinExistence type="inferred from homology"/>
<dbReference type="Gene3D" id="3.90.226.10">
    <property type="entry name" value="2-enoyl-CoA Hydratase, Chain A, domain 1"/>
    <property type="match status" value="3"/>
</dbReference>
<keyword evidence="8" id="KW-1185">Reference proteome</keyword>
<name>A0A5B8MID5_9CHLO</name>
<keyword evidence="4" id="KW-0720">Serine protease</keyword>
<gene>
    <name evidence="7" type="ORF">A3770_03p25690</name>
</gene>
<dbReference type="CDD" id="cd07018">
    <property type="entry name" value="S49_SppA_67K_type"/>
    <property type="match status" value="1"/>
</dbReference>
<dbReference type="PANTHER" id="PTHR33209:SF1">
    <property type="entry name" value="PEPTIDASE S49 DOMAIN-CONTAINING PROTEIN"/>
    <property type="match status" value="1"/>
</dbReference>
<dbReference type="InterPro" id="IPR002142">
    <property type="entry name" value="Peptidase_S49"/>
</dbReference>
<dbReference type="Pfam" id="PF01343">
    <property type="entry name" value="Peptidase_S49"/>
    <property type="match status" value="2"/>
</dbReference>
<dbReference type="AlphaFoldDB" id="A0A5B8MID5"/>
<dbReference type="GO" id="GO:0006508">
    <property type="term" value="P:proteolysis"/>
    <property type="evidence" value="ECO:0007669"/>
    <property type="project" value="UniProtKB-KW"/>
</dbReference>
<dbReference type="PANTHER" id="PTHR33209">
    <property type="entry name" value="PROTEASE 4"/>
    <property type="match status" value="1"/>
</dbReference>
<comment type="similarity">
    <text evidence="1">Belongs to the peptidase S49 family.</text>
</comment>
<evidence type="ECO:0000256" key="2">
    <source>
        <dbReference type="ARBA" id="ARBA00022670"/>
    </source>
</evidence>
<dbReference type="InterPro" id="IPR047272">
    <property type="entry name" value="S49_SppA_C"/>
</dbReference>
<keyword evidence="3" id="KW-0378">Hydrolase</keyword>
<dbReference type="InterPro" id="IPR047217">
    <property type="entry name" value="S49_SppA_67K_type_N"/>
</dbReference>
<evidence type="ECO:0000256" key="3">
    <source>
        <dbReference type="ARBA" id="ARBA00022801"/>
    </source>
</evidence>
<sequence length="628" mass="68798">MLVVTPATARVPQGKCAAAPVARRAGSLSVVVARRRERELGNLVRSRATTEVEQEAKPQQEEAKGLDERTRNMMKASVRPPWKGVPPGTALCMSIGDAVPESSGGSNPFKKEATLPRITMNIKKAASDPTICGLYLKITPLSCGYGKLQELRRAIEEFRLCGKFTVAYFELGGLKEYLLASACEEIYVPPGAYFSLTGVVIENSFLRGVLERIGIEPQVERIGRYKSAGDQLLRRDMSDAQRTVSERLVESIYEYFVESISRDKGRTREEVEELLNTGPHKVEYLAKNGWITSSKYMNEIEELIRPRTGGPKDEMQSVGFSKYLATPSFTKNAKHAIAVVRSSGAISRDAGATGSGISSNAFIKSIKGLKKNKMVKAVVLRIDSPGGDALASDLMWNEIRELAKVKPVVASMVDVAASGGYYMSMACDKIVAESLTLTGSIGVVTGKFNLEELNEKVGFNSERVSKGKYAELNTSSRAFKDFEHEYFKAGAQNAYESFRDKAAFSRNMDIESMEEVAQGRVWTGEDAKAKGLVDYIGGFDVAVDVAKELAGIPKEEGCRFVEIKSQQSKSPVLSFLRNSTGAMSKLLALYSVLDKLTEERVGYDAQMPSLKIKSPGSKTWDANEADVF</sequence>
<feature type="region of interest" description="Disordered" evidence="5">
    <location>
        <begin position="48"/>
        <end position="71"/>
    </location>
</feature>
<dbReference type="SUPFAM" id="SSF52096">
    <property type="entry name" value="ClpP/crotonase"/>
    <property type="match status" value="2"/>
</dbReference>
<accession>A0A5B8MID5</accession>
<dbReference type="InterPro" id="IPR029045">
    <property type="entry name" value="ClpP/crotonase-like_dom_sf"/>
</dbReference>
<dbReference type="CDD" id="cd07023">
    <property type="entry name" value="S49_Sppa_N_C"/>
    <property type="match status" value="1"/>
</dbReference>
<dbReference type="GO" id="GO:0008236">
    <property type="term" value="F:serine-type peptidase activity"/>
    <property type="evidence" value="ECO:0007669"/>
    <property type="project" value="UniProtKB-KW"/>
</dbReference>
<dbReference type="Proteomes" id="UP000316726">
    <property type="component" value="Chromosome 3"/>
</dbReference>
<keyword evidence="2 7" id="KW-0645">Protease</keyword>
<dbReference type="Gene3D" id="3.40.1750.10">
    <property type="entry name" value="peptide peptidase (sppa) like domain"/>
    <property type="match status" value="1"/>
</dbReference>
<evidence type="ECO:0000313" key="8">
    <source>
        <dbReference type="Proteomes" id="UP000316726"/>
    </source>
</evidence>
<protein>
    <submittedName>
        <fullName evidence="7">Serine protease</fullName>
    </submittedName>
</protein>
<organism evidence="7 8">
    <name type="scientific">Chloropicon primus</name>
    <dbReference type="NCBI Taxonomy" id="1764295"/>
    <lineage>
        <taxon>Eukaryota</taxon>
        <taxon>Viridiplantae</taxon>
        <taxon>Chlorophyta</taxon>
        <taxon>Chloropicophyceae</taxon>
        <taxon>Chloropicales</taxon>
        <taxon>Chloropicaceae</taxon>
        <taxon>Chloropicon</taxon>
    </lineage>
</organism>
<dbReference type="InterPro" id="IPR004635">
    <property type="entry name" value="Pept_S49_SppA"/>
</dbReference>
<evidence type="ECO:0000256" key="5">
    <source>
        <dbReference type="SAM" id="MobiDB-lite"/>
    </source>
</evidence>
<dbReference type="EMBL" id="CP031036">
    <property type="protein sequence ID" value="QDZ20051.1"/>
    <property type="molecule type" value="Genomic_DNA"/>
</dbReference>